<sequence length="510" mass="58426">MNRVVEFEKYLDQRSIELAKRDQSGLISVYGNQQHHHVNLKQLRSYLLLSAAQEGSSQQRELGLALGCVALFKHCTAHLLEKTLPVMDHIRYYDDVLESGPVYGLAMFAMQNAPTWLYRNYRTVNPVEVLRNPLSYTAIHVSSNRRKLKQLRDSYARRLGKLVSLCFNKDDLGANVIQSIQIMHEVMREDADKQSAAHHPLDMMLDIIDNGFVRDPDAVLTEYGRPGVLTRYWPLLALSGYAGLKVLGNWRALLDWMKVNFVDTSISLWNNWILAPLGKIYQTIRHDENAQIALMNKHSLDSDMKSLERMVIDFVGQENPALVQAVQQGDLSSVLSRYEKQIQTPIRSIINGELIRSILIQVQKTKVDVEVAMNGIDKMLQSQQLVFGLVAALPSFFILWYGFSFISRKSGSQNRRIQNVSKAKHQIKLTLGYIDQLLATKRHDDDQLSYEHLGLVICHTHSVRQQAKSILSQSRYKQLIARLQKLEDITSVQNARTDLRDIFIQFDELK</sequence>
<dbReference type="Pfam" id="PF08637">
    <property type="entry name" value="NCA2"/>
    <property type="match status" value="1"/>
</dbReference>
<name>A0A642UUM7_9ASCO</name>
<proteinExistence type="predicted"/>
<dbReference type="GO" id="GO:0005741">
    <property type="term" value="C:mitochondrial outer membrane"/>
    <property type="evidence" value="ECO:0007669"/>
    <property type="project" value="TreeGrafter"/>
</dbReference>
<keyword evidence="4" id="KW-0496">Mitochondrion</keyword>
<evidence type="ECO:0000256" key="6">
    <source>
        <dbReference type="SAM" id="Phobius"/>
    </source>
</evidence>
<dbReference type="InterPro" id="IPR013946">
    <property type="entry name" value="NCA2-like"/>
</dbReference>
<evidence type="ECO:0000256" key="5">
    <source>
        <dbReference type="ARBA" id="ARBA00023136"/>
    </source>
</evidence>
<keyword evidence="5 6" id="KW-0472">Membrane</keyword>
<dbReference type="AlphaFoldDB" id="A0A642UUM7"/>
<evidence type="ECO:0008006" key="9">
    <source>
        <dbReference type="Google" id="ProtNLM"/>
    </source>
</evidence>
<dbReference type="EMBL" id="SWFS01000408">
    <property type="protein sequence ID" value="KAA8905788.1"/>
    <property type="molecule type" value="Genomic_DNA"/>
</dbReference>
<accession>A0A642UUM7</accession>
<comment type="subcellular location">
    <subcellularLocation>
        <location evidence="1">Mitochondrion membrane</location>
        <topology evidence="1">Multi-pass membrane protein</topology>
    </subcellularLocation>
</comment>
<evidence type="ECO:0000313" key="7">
    <source>
        <dbReference type="EMBL" id="KAA8905788.1"/>
    </source>
</evidence>
<organism evidence="7 8">
    <name type="scientific">Trichomonascus ciferrii</name>
    <dbReference type="NCBI Taxonomy" id="44093"/>
    <lineage>
        <taxon>Eukaryota</taxon>
        <taxon>Fungi</taxon>
        <taxon>Dikarya</taxon>
        <taxon>Ascomycota</taxon>
        <taxon>Saccharomycotina</taxon>
        <taxon>Dipodascomycetes</taxon>
        <taxon>Dipodascales</taxon>
        <taxon>Trichomonascaceae</taxon>
        <taxon>Trichomonascus</taxon>
        <taxon>Trichomonascus ciferrii complex</taxon>
    </lineage>
</organism>
<evidence type="ECO:0000256" key="4">
    <source>
        <dbReference type="ARBA" id="ARBA00023128"/>
    </source>
</evidence>
<dbReference type="VEuPathDB" id="FungiDB:TRICI_005245"/>
<evidence type="ECO:0000256" key="3">
    <source>
        <dbReference type="ARBA" id="ARBA00022989"/>
    </source>
</evidence>
<gene>
    <name evidence="7" type="ORF">TRICI_005245</name>
</gene>
<keyword evidence="3 6" id="KW-1133">Transmembrane helix</keyword>
<reference evidence="7" key="1">
    <citation type="journal article" date="2019" name="G3 (Bethesda)">
        <title>Genome Assemblies of Two Rare Opportunistic Yeast Pathogens: Diutina rugosa (syn. Candida rugosa) and Trichomonascus ciferrii (syn. Candida ciferrii).</title>
        <authorList>
            <person name="Mixao V."/>
            <person name="Saus E."/>
            <person name="Hansen A.P."/>
            <person name="Lass-Florl C."/>
            <person name="Gabaldon T."/>
        </authorList>
    </citation>
    <scope>NUCLEOTIDE SEQUENCE</scope>
    <source>
        <strain evidence="7">CBS 4856</strain>
    </source>
</reference>
<dbReference type="OrthoDB" id="413313at2759"/>
<comment type="caution">
    <text evidence="7">The sequence shown here is derived from an EMBL/GenBank/DDBJ whole genome shotgun (WGS) entry which is preliminary data.</text>
</comment>
<evidence type="ECO:0000256" key="2">
    <source>
        <dbReference type="ARBA" id="ARBA00022692"/>
    </source>
</evidence>
<dbReference type="Proteomes" id="UP000761534">
    <property type="component" value="Unassembled WGS sequence"/>
</dbReference>
<dbReference type="PANTHER" id="PTHR28234">
    <property type="entry name" value="NUCLEAR CONTROL OF ATPASE PROTEIN 2"/>
    <property type="match status" value="1"/>
</dbReference>
<protein>
    <recommendedName>
        <fullName evidence="9">Nuclear control of ATPase protein 2</fullName>
    </recommendedName>
</protein>
<feature type="transmembrane region" description="Helical" evidence="6">
    <location>
        <begin position="385"/>
        <end position="406"/>
    </location>
</feature>
<keyword evidence="8" id="KW-1185">Reference proteome</keyword>
<dbReference type="PANTHER" id="PTHR28234:SF1">
    <property type="entry name" value="NUCLEAR CONTROL OF ATPASE PROTEIN 2"/>
    <property type="match status" value="1"/>
</dbReference>
<keyword evidence="2 6" id="KW-0812">Transmembrane</keyword>
<evidence type="ECO:0000313" key="8">
    <source>
        <dbReference type="Proteomes" id="UP000761534"/>
    </source>
</evidence>
<evidence type="ECO:0000256" key="1">
    <source>
        <dbReference type="ARBA" id="ARBA00004225"/>
    </source>
</evidence>